<evidence type="ECO:0000259" key="1">
    <source>
        <dbReference type="Pfam" id="PF00534"/>
    </source>
</evidence>
<dbReference type="InterPro" id="IPR050194">
    <property type="entry name" value="Glycosyltransferase_grp1"/>
</dbReference>
<feature type="domain" description="Glycosyl transferase family 1" evidence="1">
    <location>
        <begin position="193"/>
        <end position="348"/>
    </location>
</feature>
<keyword evidence="4" id="KW-1185">Reference proteome</keyword>
<dbReference type="EMBL" id="JACJIP010000009">
    <property type="protein sequence ID" value="MBA9085318.1"/>
    <property type="molecule type" value="Genomic_DNA"/>
</dbReference>
<dbReference type="Gene3D" id="3.40.50.2000">
    <property type="entry name" value="Glycogen Phosphorylase B"/>
    <property type="match status" value="2"/>
</dbReference>
<protein>
    <submittedName>
        <fullName evidence="3">N-acetyl-alpha-D-glucosaminyl L-malate synthase BshA</fullName>
    </submittedName>
</protein>
<dbReference type="SUPFAM" id="SSF53756">
    <property type="entry name" value="UDP-Glycosyltransferase/glycogen phosphorylase"/>
    <property type="match status" value="1"/>
</dbReference>
<dbReference type="Proteomes" id="UP000567067">
    <property type="component" value="Unassembled WGS sequence"/>
</dbReference>
<name>A0A7W3SSF0_9BACL</name>
<gene>
    <name evidence="3" type="ORF">FHR92_001784</name>
</gene>
<dbReference type="PANTHER" id="PTHR45947">
    <property type="entry name" value="SULFOQUINOVOSYL TRANSFERASE SQD2"/>
    <property type="match status" value="1"/>
</dbReference>
<comment type="caution">
    <text evidence="3">The sequence shown here is derived from an EMBL/GenBank/DDBJ whole genome shotgun (WGS) entry which is preliminary data.</text>
</comment>
<dbReference type="AlphaFoldDB" id="A0A7W3SSF0"/>
<feature type="domain" description="Glycosyltransferase subfamily 4-like N-terminal" evidence="2">
    <location>
        <begin position="16"/>
        <end position="178"/>
    </location>
</feature>
<sequence length="380" mass="42546">MEPFLKIGITCYPSLGGSGVVATELGKLLAEKGHEVHFISHSVPFRLGSFHKNIIYHEVEVSDYYVFRYPPYDLSLATKMAQVAKAQNLDILHVHYAVPHAVCAFLAKQMVGDNLKVVTTLHGTDITVLAQDESLKDLIRLAINESDAVTSVSRDLMRETIEVLDITRDIDLTYNFVDQRIYYPRNAQKCREDFAKPDEKVLMHISNFRPVKRVGDVVDIFSQVNEKIPSRLLFVGEGPDLPKIQWKIKEMGLEDKVHFLGKQDDIAHVISMADILLLPSEKESFGLVALEAMACGIPTVGSIAGGIPELVSHGETGFLAPIGDTRQMADYCVSMLNNPKLMKVMKEACLARARNDFSSGRIMSQYESIYYRVLNREVTV</sequence>
<evidence type="ECO:0000313" key="3">
    <source>
        <dbReference type="EMBL" id="MBA9085318.1"/>
    </source>
</evidence>
<dbReference type="GO" id="GO:0016757">
    <property type="term" value="F:glycosyltransferase activity"/>
    <property type="evidence" value="ECO:0007669"/>
    <property type="project" value="InterPro"/>
</dbReference>
<accession>A0A7W3SSF0</accession>
<dbReference type="Pfam" id="PF00534">
    <property type="entry name" value="Glycos_transf_1"/>
    <property type="match status" value="1"/>
</dbReference>
<evidence type="ECO:0000313" key="4">
    <source>
        <dbReference type="Proteomes" id="UP000567067"/>
    </source>
</evidence>
<reference evidence="3 4" key="1">
    <citation type="submission" date="2020-08" db="EMBL/GenBank/DDBJ databases">
        <title>Genomic Encyclopedia of Type Strains, Phase III (KMG-III): the genomes of soil and plant-associated and newly described type strains.</title>
        <authorList>
            <person name="Whitman W."/>
        </authorList>
    </citation>
    <scope>NUCLEOTIDE SEQUENCE [LARGE SCALE GENOMIC DNA]</scope>
    <source>
        <strain evidence="3 4">CECT 8693</strain>
    </source>
</reference>
<dbReference type="InterPro" id="IPR023881">
    <property type="entry name" value="Thiol_BshA"/>
</dbReference>
<dbReference type="PANTHER" id="PTHR45947:SF3">
    <property type="entry name" value="SULFOQUINOVOSYL TRANSFERASE SQD2"/>
    <property type="match status" value="1"/>
</dbReference>
<dbReference type="GO" id="GO:0071793">
    <property type="term" value="P:bacillithiol biosynthetic process"/>
    <property type="evidence" value="ECO:0007669"/>
    <property type="project" value="InterPro"/>
</dbReference>
<dbReference type="InterPro" id="IPR028098">
    <property type="entry name" value="Glyco_trans_4-like_N"/>
</dbReference>
<dbReference type="InterPro" id="IPR001296">
    <property type="entry name" value="Glyco_trans_1"/>
</dbReference>
<dbReference type="NCBIfam" id="TIGR03999">
    <property type="entry name" value="thiol_BshA"/>
    <property type="match status" value="1"/>
</dbReference>
<proteinExistence type="predicted"/>
<organism evidence="3 4">
    <name type="scientific">Fontibacillus solani</name>
    <dbReference type="NCBI Taxonomy" id="1572857"/>
    <lineage>
        <taxon>Bacteria</taxon>
        <taxon>Bacillati</taxon>
        <taxon>Bacillota</taxon>
        <taxon>Bacilli</taxon>
        <taxon>Bacillales</taxon>
        <taxon>Paenibacillaceae</taxon>
        <taxon>Fontibacillus</taxon>
    </lineage>
</organism>
<dbReference type="RefSeq" id="WP_182535212.1">
    <property type="nucleotide sequence ID" value="NZ_JACJIP010000009.1"/>
</dbReference>
<dbReference type="Pfam" id="PF13439">
    <property type="entry name" value="Glyco_transf_4"/>
    <property type="match status" value="1"/>
</dbReference>
<evidence type="ECO:0000259" key="2">
    <source>
        <dbReference type="Pfam" id="PF13439"/>
    </source>
</evidence>